<evidence type="ECO:0000256" key="1">
    <source>
        <dbReference type="ARBA" id="ARBA00004651"/>
    </source>
</evidence>
<gene>
    <name evidence="9" type="ORF">PYH38_005739</name>
</gene>
<dbReference type="InterPro" id="IPR035906">
    <property type="entry name" value="MetI-like_sf"/>
</dbReference>
<organism evidence="9 10">
    <name type="scientific">Sinorhizobium numidicum</name>
    <dbReference type="NCBI Taxonomy" id="680248"/>
    <lineage>
        <taxon>Bacteria</taxon>
        <taxon>Pseudomonadati</taxon>
        <taxon>Pseudomonadota</taxon>
        <taxon>Alphaproteobacteria</taxon>
        <taxon>Hyphomicrobiales</taxon>
        <taxon>Rhizobiaceae</taxon>
        <taxon>Sinorhizobium/Ensifer group</taxon>
        <taxon>Sinorhizobium</taxon>
    </lineage>
</organism>
<evidence type="ECO:0000256" key="3">
    <source>
        <dbReference type="ARBA" id="ARBA00022475"/>
    </source>
</evidence>
<dbReference type="CDD" id="cd06261">
    <property type="entry name" value="TM_PBP2"/>
    <property type="match status" value="1"/>
</dbReference>
<evidence type="ECO:0000259" key="8">
    <source>
        <dbReference type="PROSITE" id="PS50928"/>
    </source>
</evidence>
<dbReference type="RefSeq" id="WP_280734179.1">
    <property type="nucleotide sequence ID" value="NZ_CP120368.1"/>
</dbReference>
<evidence type="ECO:0000256" key="6">
    <source>
        <dbReference type="ARBA" id="ARBA00023136"/>
    </source>
</evidence>
<feature type="transmembrane region" description="Helical" evidence="7">
    <location>
        <begin position="95"/>
        <end position="120"/>
    </location>
</feature>
<keyword evidence="6 7" id="KW-0472">Membrane</keyword>
<dbReference type="Gene3D" id="1.10.3720.10">
    <property type="entry name" value="MetI-like"/>
    <property type="match status" value="1"/>
</dbReference>
<keyword evidence="3" id="KW-1003">Cell membrane</keyword>
<sequence>MREESFLRDKLLPISTVVILLIAVWYVAVIFLNAPFERDSAARAGTEIGFPEIVRNTMAQERPVLPAPHQVVAEIWDTTANKAITSKRSLVYHAWITLSATLLGFGIGAALGILLAVGIVHNRAMDRSLMPWVIASQTIPILAIAPMIIVVLNAIGIAGLLPKALISTYLSFFPVVVGMVKGLRSPETIQLDLMHTYNASPAQTFWKLRWPSSMPYLFTSLKVAVAISLVGAIVGELPTGAVAGLGARLLAGSYYGQTVQIWAALFMAAALAAVLVMIVGLAHSAVLKRMGAKP</sequence>
<feature type="transmembrane region" description="Helical" evidence="7">
    <location>
        <begin position="132"/>
        <end position="158"/>
    </location>
</feature>
<evidence type="ECO:0000256" key="5">
    <source>
        <dbReference type="ARBA" id="ARBA00022989"/>
    </source>
</evidence>
<evidence type="ECO:0000256" key="4">
    <source>
        <dbReference type="ARBA" id="ARBA00022692"/>
    </source>
</evidence>
<evidence type="ECO:0000313" key="10">
    <source>
        <dbReference type="Proteomes" id="UP001235547"/>
    </source>
</evidence>
<dbReference type="Pfam" id="PF00528">
    <property type="entry name" value="BPD_transp_1"/>
    <property type="match status" value="1"/>
</dbReference>
<feature type="transmembrane region" description="Helical" evidence="7">
    <location>
        <begin position="261"/>
        <end position="287"/>
    </location>
</feature>
<comment type="similarity">
    <text evidence="7">Belongs to the binding-protein-dependent transport system permease family.</text>
</comment>
<dbReference type="Proteomes" id="UP001235547">
    <property type="component" value="Chromosome 1"/>
</dbReference>
<feature type="domain" description="ABC transmembrane type-1" evidence="8">
    <location>
        <begin position="90"/>
        <end position="283"/>
    </location>
</feature>
<feature type="transmembrane region" description="Helical" evidence="7">
    <location>
        <begin position="216"/>
        <end position="241"/>
    </location>
</feature>
<accession>A0ABY8CXN8</accession>
<evidence type="ECO:0000313" key="9">
    <source>
        <dbReference type="EMBL" id="WEX83364.1"/>
    </source>
</evidence>
<feature type="transmembrane region" description="Helical" evidence="7">
    <location>
        <begin position="12"/>
        <end position="32"/>
    </location>
</feature>
<keyword evidence="2 7" id="KW-0813">Transport</keyword>
<comment type="subcellular location">
    <subcellularLocation>
        <location evidence="1 7">Cell membrane</location>
        <topology evidence="1 7">Multi-pass membrane protein</topology>
    </subcellularLocation>
</comment>
<evidence type="ECO:0000256" key="7">
    <source>
        <dbReference type="RuleBase" id="RU363032"/>
    </source>
</evidence>
<evidence type="ECO:0000256" key="2">
    <source>
        <dbReference type="ARBA" id="ARBA00022448"/>
    </source>
</evidence>
<proteinExistence type="inferred from homology"/>
<name>A0ABY8CXN8_9HYPH</name>
<keyword evidence="10" id="KW-1185">Reference proteome</keyword>
<dbReference type="SUPFAM" id="SSF161098">
    <property type="entry name" value="MetI-like"/>
    <property type="match status" value="1"/>
</dbReference>
<dbReference type="EMBL" id="CP120371">
    <property type="protein sequence ID" value="WEX83364.1"/>
    <property type="molecule type" value="Genomic_DNA"/>
</dbReference>
<dbReference type="PROSITE" id="PS50928">
    <property type="entry name" value="ABC_TM1"/>
    <property type="match status" value="1"/>
</dbReference>
<feature type="transmembrane region" description="Helical" evidence="7">
    <location>
        <begin position="164"/>
        <end position="183"/>
    </location>
</feature>
<dbReference type="PANTHER" id="PTHR30151">
    <property type="entry name" value="ALKANE SULFONATE ABC TRANSPORTER-RELATED, MEMBRANE SUBUNIT"/>
    <property type="match status" value="1"/>
</dbReference>
<dbReference type="PANTHER" id="PTHR30151:SF20">
    <property type="entry name" value="ABC TRANSPORTER PERMEASE PROTEIN HI_0355-RELATED"/>
    <property type="match status" value="1"/>
</dbReference>
<protein>
    <submittedName>
        <fullName evidence="9">ABC transporter permease</fullName>
    </submittedName>
</protein>
<dbReference type="InterPro" id="IPR000515">
    <property type="entry name" value="MetI-like"/>
</dbReference>
<keyword evidence="5 7" id="KW-1133">Transmembrane helix</keyword>
<reference evidence="9 10" key="1">
    <citation type="submission" date="2023-03" db="EMBL/GenBank/DDBJ databases">
        <authorList>
            <person name="Kaur S."/>
            <person name="Espinosa-Saiz D."/>
            <person name="Velazquez E."/>
            <person name="Menendez E."/>
            <person name="diCenzo G.C."/>
        </authorList>
    </citation>
    <scope>NUCLEOTIDE SEQUENCE [LARGE SCALE GENOMIC DNA]</scope>
    <source>
        <strain evidence="9 10">LMG 27395</strain>
    </source>
</reference>
<keyword evidence="4 7" id="KW-0812">Transmembrane</keyword>